<dbReference type="Proteomes" id="UP001454036">
    <property type="component" value="Unassembled WGS sequence"/>
</dbReference>
<organism evidence="1 2">
    <name type="scientific">Lithospermum erythrorhizon</name>
    <name type="common">Purple gromwell</name>
    <name type="synonym">Lithospermum officinale var. erythrorhizon</name>
    <dbReference type="NCBI Taxonomy" id="34254"/>
    <lineage>
        <taxon>Eukaryota</taxon>
        <taxon>Viridiplantae</taxon>
        <taxon>Streptophyta</taxon>
        <taxon>Embryophyta</taxon>
        <taxon>Tracheophyta</taxon>
        <taxon>Spermatophyta</taxon>
        <taxon>Magnoliopsida</taxon>
        <taxon>eudicotyledons</taxon>
        <taxon>Gunneridae</taxon>
        <taxon>Pentapetalae</taxon>
        <taxon>asterids</taxon>
        <taxon>lamiids</taxon>
        <taxon>Boraginales</taxon>
        <taxon>Boraginaceae</taxon>
        <taxon>Boraginoideae</taxon>
        <taxon>Lithospermeae</taxon>
        <taxon>Lithospermum</taxon>
    </lineage>
</organism>
<comment type="caution">
    <text evidence="1">The sequence shown here is derived from an EMBL/GenBank/DDBJ whole genome shotgun (WGS) entry which is preliminary data.</text>
</comment>
<evidence type="ECO:0000313" key="1">
    <source>
        <dbReference type="EMBL" id="GAA0166437.1"/>
    </source>
</evidence>
<protein>
    <submittedName>
        <fullName evidence="1">Uncharacterized protein</fullName>
    </submittedName>
</protein>
<reference evidence="1 2" key="1">
    <citation type="submission" date="2024-01" db="EMBL/GenBank/DDBJ databases">
        <title>The complete chloroplast genome sequence of Lithospermum erythrorhizon: insights into the phylogenetic relationship among Boraginaceae species and the maternal lineages of purple gromwells.</title>
        <authorList>
            <person name="Okada T."/>
            <person name="Watanabe K."/>
        </authorList>
    </citation>
    <scope>NUCLEOTIDE SEQUENCE [LARGE SCALE GENOMIC DNA]</scope>
</reference>
<gene>
    <name evidence="1" type="ORF">LIER_21590</name>
</gene>
<name>A0AAV3QWJ1_LITER</name>
<sequence length="212" mass="25208">MFRDFIQEGALLDLDFVDTEANKTMYKRRFVFDRRWVEKEGCEEVIRATWSISVKGSRWFQVCKKVKNVKLELISWCRKNNFNSQVRIDDLQTMIKKVYDEVNLNRDDLVYLEKELEIAWGEEEIYWKTRSRDQHLKEGDKNINFFHASTILRRRQNNILGIEDKGGSWKEGPEEVEKIVFDYFEDIFSANGVCEPELAVSDLQGRVTTEMN</sequence>
<accession>A0AAV3QWJ1</accession>
<evidence type="ECO:0000313" key="2">
    <source>
        <dbReference type="Proteomes" id="UP001454036"/>
    </source>
</evidence>
<dbReference type="EMBL" id="BAABME010005726">
    <property type="protein sequence ID" value="GAA0166437.1"/>
    <property type="molecule type" value="Genomic_DNA"/>
</dbReference>
<dbReference type="AlphaFoldDB" id="A0AAV3QWJ1"/>
<proteinExistence type="predicted"/>
<keyword evidence="2" id="KW-1185">Reference proteome</keyword>